<organism evidence="1 2">
    <name type="scientific">Pistacia integerrima</name>
    <dbReference type="NCBI Taxonomy" id="434235"/>
    <lineage>
        <taxon>Eukaryota</taxon>
        <taxon>Viridiplantae</taxon>
        <taxon>Streptophyta</taxon>
        <taxon>Embryophyta</taxon>
        <taxon>Tracheophyta</taxon>
        <taxon>Spermatophyta</taxon>
        <taxon>Magnoliopsida</taxon>
        <taxon>eudicotyledons</taxon>
        <taxon>Gunneridae</taxon>
        <taxon>Pentapetalae</taxon>
        <taxon>rosids</taxon>
        <taxon>malvids</taxon>
        <taxon>Sapindales</taxon>
        <taxon>Anacardiaceae</taxon>
        <taxon>Pistacia</taxon>
    </lineage>
</organism>
<evidence type="ECO:0000313" key="2">
    <source>
        <dbReference type="Proteomes" id="UP001163603"/>
    </source>
</evidence>
<keyword evidence="2" id="KW-1185">Reference proteome</keyword>
<name>A0ACC0ZGU2_9ROSI</name>
<dbReference type="EMBL" id="CM047736">
    <property type="protein sequence ID" value="KAJ0051358.1"/>
    <property type="molecule type" value="Genomic_DNA"/>
</dbReference>
<proteinExistence type="predicted"/>
<gene>
    <name evidence="1" type="ORF">Pint_02237</name>
</gene>
<sequence length="41" mass="4528">MSPSSRRPSTTRPRRNVGGEMLRDSVKLLQTAACSSPNVRK</sequence>
<protein>
    <submittedName>
        <fullName evidence="1">Uncharacterized protein</fullName>
    </submittedName>
</protein>
<evidence type="ECO:0000313" key="1">
    <source>
        <dbReference type="EMBL" id="KAJ0051358.1"/>
    </source>
</evidence>
<dbReference type="Proteomes" id="UP001163603">
    <property type="component" value="Chromosome 1"/>
</dbReference>
<comment type="caution">
    <text evidence="1">The sequence shown here is derived from an EMBL/GenBank/DDBJ whole genome shotgun (WGS) entry which is preliminary data.</text>
</comment>
<accession>A0ACC0ZGU2</accession>
<reference evidence="2" key="1">
    <citation type="journal article" date="2023" name="G3 (Bethesda)">
        <title>Genome assembly and association tests identify interacting loci associated with vigor, precocity, and sex in interspecific pistachio rootstocks.</title>
        <authorList>
            <person name="Palmer W."/>
            <person name="Jacygrad E."/>
            <person name="Sagayaradj S."/>
            <person name="Cavanaugh K."/>
            <person name="Han R."/>
            <person name="Bertier L."/>
            <person name="Beede B."/>
            <person name="Kafkas S."/>
            <person name="Golino D."/>
            <person name="Preece J."/>
            <person name="Michelmore R."/>
        </authorList>
    </citation>
    <scope>NUCLEOTIDE SEQUENCE [LARGE SCALE GENOMIC DNA]</scope>
</reference>